<feature type="region of interest" description="Disordered" evidence="1">
    <location>
        <begin position="1"/>
        <end position="27"/>
    </location>
</feature>
<dbReference type="AlphaFoldDB" id="A0AAN8YYF0"/>
<proteinExistence type="predicted"/>
<organism evidence="2 3">
    <name type="scientific">Dillenia turbinata</name>
    <dbReference type="NCBI Taxonomy" id="194707"/>
    <lineage>
        <taxon>Eukaryota</taxon>
        <taxon>Viridiplantae</taxon>
        <taxon>Streptophyta</taxon>
        <taxon>Embryophyta</taxon>
        <taxon>Tracheophyta</taxon>
        <taxon>Spermatophyta</taxon>
        <taxon>Magnoliopsida</taxon>
        <taxon>eudicotyledons</taxon>
        <taxon>Gunneridae</taxon>
        <taxon>Pentapetalae</taxon>
        <taxon>Dilleniales</taxon>
        <taxon>Dilleniaceae</taxon>
        <taxon>Dillenia</taxon>
    </lineage>
</organism>
<accession>A0AAN8YYF0</accession>
<feature type="compositionally biased region" description="Basic and acidic residues" evidence="1">
    <location>
        <begin position="155"/>
        <end position="171"/>
    </location>
</feature>
<evidence type="ECO:0000313" key="2">
    <source>
        <dbReference type="EMBL" id="KAK6914148.1"/>
    </source>
</evidence>
<name>A0AAN8YYF0_9MAGN</name>
<feature type="region of interest" description="Disordered" evidence="1">
    <location>
        <begin position="42"/>
        <end position="186"/>
    </location>
</feature>
<feature type="non-terminal residue" evidence="2">
    <location>
        <position position="1"/>
    </location>
</feature>
<dbReference type="Proteomes" id="UP001370490">
    <property type="component" value="Unassembled WGS sequence"/>
</dbReference>
<protein>
    <submittedName>
        <fullName evidence="2">Uncharacterized protein</fullName>
    </submittedName>
</protein>
<comment type="caution">
    <text evidence="2">The sequence shown here is derived from an EMBL/GenBank/DDBJ whole genome shotgun (WGS) entry which is preliminary data.</text>
</comment>
<feature type="compositionally biased region" description="Basic and acidic residues" evidence="1">
    <location>
        <begin position="1"/>
        <end position="21"/>
    </location>
</feature>
<evidence type="ECO:0000256" key="1">
    <source>
        <dbReference type="SAM" id="MobiDB-lite"/>
    </source>
</evidence>
<evidence type="ECO:0000313" key="3">
    <source>
        <dbReference type="Proteomes" id="UP001370490"/>
    </source>
</evidence>
<reference evidence="2 3" key="1">
    <citation type="submission" date="2023-12" db="EMBL/GenBank/DDBJ databases">
        <title>A high-quality genome assembly for Dillenia turbinata (Dilleniales).</title>
        <authorList>
            <person name="Chanderbali A."/>
        </authorList>
    </citation>
    <scope>NUCLEOTIDE SEQUENCE [LARGE SCALE GENOMIC DNA]</scope>
    <source>
        <strain evidence="2">LSX21</strain>
        <tissue evidence="2">Leaf</tissue>
    </source>
</reference>
<dbReference type="EMBL" id="JBAMMX010000026">
    <property type="protein sequence ID" value="KAK6914148.1"/>
    <property type="molecule type" value="Genomic_DNA"/>
</dbReference>
<sequence>YPKVRVRQEEKQDRPNTDNHLGKSLQPPLKAFVSLSVNDSSYPVKEHQDDTLPCTARVPKSYVPGAVVPMLSISSSEGRKNDNNFDDEDKPKIRASPIPRPRAVVSSPDNDGVIGNKNKGTERRSALRSRNLPPNRHEQCKVAPRHANNKSPLSTRKESKGTADNMNDQRGKKLPVTIPSERTYAI</sequence>
<gene>
    <name evidence="2" type="ORF">RJ641_021469</name>
</gene>
<dbReference type="PANTHER" id="PTHR38932:SF1">
    <property type="entry name" value="DUF4005 DOMAIN-CONTAINING PROTEIN"/>
    <property type="match status" value="1"/>
</dbReference>
<dbReference type="PANTHER" id="PTHR38932">
    <property type="entry name" value="BNAC03G64660D PROTEIN"/>
    <property type="match status" value="1"/>
</dbReference>
<keyword evidence="3" id="KW-1185">Reference proteome</keyword>